<evidence type="ECO:0000256" key="7">
    <source>
        <dbReference type="ARBA" id="ARBA00022824"/>
    </source>
</evidence>
<dbReference type="AlphaFoldDB" id="A0A261Y1N8"/>
<proteinExistence type="inferred from homology"/>
<keyword evidence="13" id="KW-1185">Reference proteome</keyword>
<reference evidence="12 13" key="1">
    <citation type="journal article" date="2017" name="Mycologia">
        <title>Bifiguratus adelaidae, gen. et sp. nov., a new member of Mucoromycotina in endophytic and soil-dwelling habitats.</title>
        <authorList>
            <person name="Torres-Cruz T.J."/>
            <person name="Billingsley Tobias T.L."/>
            <person name="Almatruk M."/>
            <person name="Hesse C."/>
            <person name="Kuske C.R."/>
            <person name="Desiro A."/>
            <person name="Benucci G.M."/>
            <person name="Bonito G."/>
            <person name="Stajich J.E."/>
            <person name="Dunlap C."/>
            <person name="Arnold A.E."/>
            <person name="Porras-Alfaro A."/>
        </authorList>
    </citation>
    <scope>NUCLEOTIDE SEQUENCE [LARGE SCALE GENOMIC DNA]</scope>
    <source>
        <strain evidence="12 13">AZ0501</strain>
    </source>
</reference>
<dbReference type="PANTHER" id="PTHR12413:SF2">
    <property type="entry name" value="DOLICHYL PYROPHOSPHATE GLC1MAN9GLCNAC2 ALPHA-1,3-GLUCOSYLTRANSFERASE-RELATED"/>
    <property type="match status" value="1"/>
</dbReference>
<evidence type="ECO:0000313" key="12">
    <source>
        <dbReference type="EMBL" id="OZJ04501.1"/>
    </source>
</evidence>
<dbReference type="Pfam" id="PF03155">
    <property type="entry name" value="Alg6_Alg8"/>
    <property type="match status" value="1"/>
</dbReference>
<keyword evidence="7 11" id="KW-0256">Endoplasmic reticulum</keyword>
<keyword evidence="4 11" id="KW-0328">Glycosyltransferase</keyword>
<feature type="transmembrane region" description="Helical" evidence="11">
    <location>
        <begin position="415"/>
        <end position="438"/>
    </location>
</feature>
<accession>A0A261Y1N8</accession>
<comment type="similarity">
    <text evidence="3 11">Belongs to the ALG6/ALG8 glucosyltransferase family.</text>
</comment>
<dbReference type="EMBL" id="MVBO01000038">
    <property type="protein sequence ID" value="OZJ04501.1"/>
    <property type="molecule type" value="Genomic_DNA"/>
</dbReference>
<evidence type="ECO:0000313" key="13">
    <source>
        <dbReference type="Proteomes" id="UP000242875"/>
    </source>
</evidence>
<keyword evidence="5 11" id="KW-0808">Transferase</keyword>
<keyword evidence="6 11" id="KW-0812">Transmembrane</keyword>
<evidence type="ECO:0000256" key="9">
    <source>
        <dbReference type="ARBA" id="ARBA00023136"/>
    </source>
</evidence>
<keyword evidence="9 11" id="KW-0472">Membrane</keyword>
<sequence length="512" mass="57952">MESVVVVSTCIKALLFPAYRSTDFEVHRNWLAITHNLPLKEWYYEKTSQWTLDYPPFFAYFEYIISRFAMLLGLDERILELTEAGYSSDTTVWFQRSSVILSELVLVLATWRWYKAADSTVSRQQQLIIAASLIMHPGLLIVDHIHFQYNGFMYGIMLLSIVEAKKGRLLISGVIFAILLNFKHIYLYIAPAYFFYLLRAYCFETKNGHPSSFSIRRLVVLGASVVAVFALSLGPFVYMGQLPQVFARLFPFTRGLCHAYWAPNFWALWAGLDRALIIVAKKYGWTGLNEAALGAMTRGFVGDTEFAVLPSIAPMTTLILTILAQTASLVFPRLWQRPTFDNFLASLTLCGFASFLFGWHVHEKAILLILIPISLLATKSQASLRLFSILSIVGCYSLFPLLFTLPEYPIKSLVLALWTLVILPMLAHSMNTTVTAVLTTLDKIYLAGLIPVHLYTSIGHYLLFGTHRLEFLPLMIISYYTAIGVCWGWIGMVHAYLSGQLESAITPKEKAY</sequence>
<name>A0A261Y1N8_9FUNG</name>
<comment type="pathway">
    <text evidence="2 11">Protein modification; protein glycosylation.</text>
</comment>
<dbReference type="GO" id="GO:0005789">
    <property type="term" value="C:endoplasmic reticulum membrane"/>
    <property type="evidence" value="ECO:0007669"/>
    <property type="project" value="UniProtKB-SubCell"/>
</dbReference>
<dbReference type="InterPro" id="IPR004856">
    <property type="entry name" value="Glyco_trans_ALG6/ALG8"/>
</dbReference>
<feature type="transmembrane region" description="Helical" evidence="11">
    <location>
        <begin position="218"/>
        <end position="238"/>
    </location>
</feature>
<feature type="transmembrane region" description="Helical" evidence="11">
    <location>
        <begin position="169"/>
        <end position="198"/>
    </location>
</feature>
<feature type="transmembrane region" description="Helical" evidence="11">
    <location>
        <begin position="306"/>
        <end position="331"/>
    </location>
</feature>
<evidence type="ECO:0000256" key="4">
    <source>
        <dbReference type="ARBA" id="ARBA00022676"/>
    </source>
</evidence>
<feature type="transmembrane region" description="Helical" evidence="11">
    <location>
        <begin position="382"/>
        <end position="403"/>
    </location>
</feature>
<dbReference type="Proteomes" id="UP000242875">
    <property type="component" value="Unassembled WGS sequence"/>
</dbReference>
<dbReference type="PANTHER" id="PTHR12413">
    <property type="entry name" value="DOLICHYL GLYCOSYLTRANSFERASE"/>
    <property type="match status" value="1"/>
</dbReference>
<dbReference type="UniPathway" id="UPA00378"/>
<comment type="catalytic activity">
    <reaction evidence="10">
        <text>an alpha-D-Glc-(1-&gt;3)-alpha-D-Man-(1-&gt;2)-alpha-D-Man-(1-&gt;2)-alpha-D-Man-(1-&gt;3)-[alpha-D-Man-(1-&gt;2)-alpha-D-Man-(1-&gt;3)-[alpha-D-Man-(1-&gt;2)-alpha-D-Man-(1-&gt;6)]-alpha-D-Man-(1-&gt;6)]-beta-D-Man-(1-&gt;4)-beta-D-GlcNAc-(1-&gt;4)-alpha-D-GlcNAc-diphospho-di-trans,poly-cis-dolichol + a di-trans,poly-cis-dolichyl beta-D-glucosyl phosphate = an alpha-D-Glc-(1-&gt;3)-alpha-D-Glc-(1-&gt;3)-alpha-D-Man-(1-&gt;2)-alpha-D-Man-(1-&gt;2)-alpha-D-Man-(1-&gt;3)-[alpha-D-Man-(1-&gt;2)-alpha-D-Man-(1-&gt;3)-[alpha-D-Man-(1-&gt;2)-alpha-D-Man-(1-&gt;6)]-alpha-D-Man-(1-&gt;6)]-beta-D-Man-(1-&gt;4)-beta-D-GlcNAc-(1-&gt;4)-alpha-D-GlcNAc-diphospho-di-trans,poly-cis-dolichol + a di-trans,poly-cis-dolichyl phosphate + H(+)</text>
        <dbReference type="Rhea" id="RHEA:31307"/>
        <dbReference type="Rhea" id="RHEA-COMP:19498"/>
        <dbReference type="Rhea" id="RHEA-COMP:19502"/>
        <dbReference type="Rhea" id="RHEA-COMP:19521"/>
        <dbReference type="Rhea" id="RHEA-COMP:19522"/>
        <dbReference type="ChEBI" id="CHEBI:15378"/>
        <dbReference type="ChEBI" id="CHEBI:57525"/>
        <dbReference type="ChEBI" id="CHEBI:57683"/>
        <dbReference type="ChEBI" id="CHEBI:132521"/>
        <dbReference type="ChEBI" id="CHEBI:132522"/>
        <dbReference type="EC" id="2.4.1.265"/>
    </reaction>
    <physiologicalReaction direction="left-to-right" evidence="10">
        <dbReference type="Rhea" id="RHEA:31308"/>
    </physiologicalReaction>
</comment>
<evidence type="ECO:0000256" key="11">
    <source>
        <dbReference type="RuleBase" id="RU363110"/>
    </source>
</evidence>
<evidence type="ECO:0000256" key="5">
    <source>
        <dbReference type="ARBA" id="ARBA00022679"/>
    </source>
</evidence>
<protein>
    <recommendedName>
        <fullName evidence="11">Alpha-1,3-glucosyltransferase</fullName>
        <ecNumber evidence="11">2.4.1.-</ecNumber>
    </recommendedName>
</protein>
<dbReference type="GO" id="GO:0042283">
    <property type="term" value="F:dolichyl pyrophosphate Glc1Man9GlcNAc2 alpha-1,3-glucosyltransferase activity"/>
    <property type="evidence" value="ECO:0007669"/>
    <property type="project" value="UniProtKB-EC"/>
</dbReference>
<evidence type="ECO:0000256" key="10">
    <source>
        <dbReference type="ARBA" id="ARBA00047346"/>
    </source>
</evidence>
<comment type="caution">
    <text evidence="12">The sequence shown here is derived from an EMBL/GenBank/DDBJ whole genome shotgun (WGS) entry which is preliminary data.</text>
</comment>
<dbReference type="EC" id="2.4.1.-" evidence="11"/>
<evidence type="ECO:0000256" key="8">
    <source>
        <dbReference type="ARBA" id="ARBA00022989"/>
    </source>
</evidence>
<keyword evidence="8 11" id="KW-1133">Transmembrane helix</keyword>
<feature type="transmembrane region" description="Helical" evidence="11">
    <location>
        <begin position="94"/>
        <end position="114"/>
    </location>
</feature>
<evidence type="ECO:0000256" key="6">
    <source>
        <dbReference type="ARBA" id="ARBA00022692"/>
    </source>
</evidence>
<dbReference type="GO" id="GO:0006488">
    <property type="term" value="P:dolichol-linked oligosaccharide biosynthetic process"/>
    <property type="evidence" value="ECO:0007669"/>
    <property type="project" value="EnsemblFungi"/>
</dbReference>
<comment type="subcellular location">
    <subcellularLocation>
        <location evidence="1 11">Endoplasmic reticulum membrane</location>
        <topology evidence="1 11">Multi-pass membrane protein</topology>
    </subcellularLocation>
</comment>
<dbReference type="OrthoDB" id="1689333at2759"/>
<organism evidence="12 13">
    <name type="scientific">Bifiguratus adelaidae</name>
    <dbReference type="NCBI Taxonomy" id="1938954"/>
    <lineage>
        <taxon>Eukaryota</taxon>
        <taxon>Fungi</taxon>
        <taxon>Fungi incertae sedis</taxon>
        <taxon>Mucoromycota</taxon>
        <taxon>Mucoromycotina</taxon>
        <taxon>Endogonomycetes</taxon>
        <taxon>Endogonales</taxon>
        <taxon>Endogonales incertae sedis</taxon>
        <taxon>Bifiguratus</taxon>
    </lineage>
</organism>
<gene>
    <name evidence="12" type="ORF">BZG36_02251</name>
</gene>
<feature type="transmembrane region" description="Helical" evidence="11">
    <location>
        <begin position="444"/>
        <end position="464"/>
    </location>
</feature>
<evidence type="ECO:0000256" key="2">
    <source>
        <dbReference type="ARBA" id="ARBA00004922"/>
    </source>
</evidence>
<feature type="transmembrane region" description="Helical" evidence="11">
    <location>
        <begin position="126"/>
        <end position="149"/>
    </location>
</feature>
<feature type="transmembrane region" description="Helical" evidence="11">
    <location>
        <begin position="343"/>
        <end position="362"/>
    </location>
</feature>
<evidence type="ECO:0000256" key="3">
    <source>
        <dbReference type="ARBA" id="ARBA00008715"/>
    </source>
</evidence>
<feature type="transmembrane region" description="Helical" evidence="11">
    <location>
        <begin position="471"/>
        <end position="490"/>
    </location>
</feature>
<evidence type="ECO:0000256" key="1">
    <source>
        <dbReference type="ARBA" id="ARBA00004477"/>
    </source>
</evidence>